<dbReference type="Proteomes" id="UP000178851">
    <property type="component" value="Unassembled WGS sequence"/>
</dbReference>
<dbReference type="PANTHER" id="PTHR42188:SF1">
    <property type="entry name" value="23S RRNA-SPECIFIC ENDONUCLEASE VAPC20"/>
    <property type="match status" value="1"/>
</dbReference>
<dbReference type="Pfam" id="PF01850">
    <property type="entry name" value="PIN"/>
    <property type="match status" value="1"/>
</dbReference>
<dbReference type="Gene3D" id="3.40.50.1010">
    <property type="entry name" value="5'-nuclease"/>
    <property type="match status" value="1"/>
</dbReference>
<dbReference type="AlphaFoldDB" id="A0A1F7YCH4"/>
<sequence>MNKPPVVIVDADAIIAQTNPKDIHHQRASIVSQNLVEMNAQVIYPATAVAEATTHIQRVLNSTATAYGTARLMSETDAQVAEVNKQTIATALKYFSPTTSKKNTLFDCIVAAVAQEYNADAIFSFDRFYVKKGFKLAEDIKKN</sequence>
<evidence type="ECO:0000313" key="3">
    <source>
        <dbReference type="Proteomes" id="UP000178851"/>
    </source>
</evidence>
<protein>
    <recommendedName>
        <fullName evidence="1">PIN domain-containing protein</fullName>
    </recommendedName>
</protein>
<evidence type="ECO:0000313" key="2">
    <source>
        <dbReference type="EMBL" id="OGM25001.1"/>
    </source>
</evidence>
<dbReference type="InterPro" id="IPR039018">
    <property type="entry name" value="VapC20-like"/>
</dbReference>
<proteinExistence type="predicted"/>
<dbReference type="EMBL" id="MGGI01000024">
    <property type="protein sequence ID" value="OGM25001.1"/>
    <property type="molecule type" value="Genomic_DNA"/>
</dbReference>
<organism evidence="2 3">
    <name type="scientific">Candidatus Woesebacteria bacterium RIFCSPHIGHO2_01_FULL_39_28</name>
    <dbReference type="NCBI Taxonomy" id="1802496"/>
    <lineage>
        <taxon>Bacteria</taxon>
        <taxon>Candidatus Woeseibacteriota</taxon>
    </lineage>
</organism>
<comment type="caution">
    <text evidence="2">The sequence shown here is derived from an EMBL/GenBank/DDBJ whole genome shotgun (WGS) entry which is preliminary data.</text>
</comment>
<dbReference type="InterPro" id="IPR002716">
    <property type="entry name" value="PIN_dom"/>
</dbReference>
<dbReference type="GO" id="GO:0016075">
    <property type="term" value="P:rRNA catabolic process"/>
    <property type="evidence" value="ECO:0007669"/>
    <property type="project" value="TreeGrafter"/>
</dbReference>
<dbReference type="CDD" id="cd09854">
    <property type="entry name" value="PIN_VapC-like"/>
    <property type="match status" value="1"/>
</dbReference>
<accession>A0A1F7YCH4</accession>
<feature type="domain" description="PIN" evidence="1">
    <location>
        <begin position="8"/>
        <end position="127"/>
    </location>
</feature>
<dbReference type="SUPFAM" id="SSF88723">
    <property type="entry name" value="PIN domain-like"/>
    <property type="match status" value="1"/>
</dbReference>
<dbReference type="PANTHER" id="PTHR42188">
    <property type="entry name" value="23S RRNA-SPECIFIC ENDONUCLEASE VAPC20"/>
    <property type="match status" value="1"/>
</dbReference>
<reference evidence="2 3" key="1">
    <citation type="journal article" date="2016" name="Nat. Commun.">
        <title>Thousands of microbial genomes shed light on interconnected biogeochemical processes in an aquifer system.</title>
        <authorList>
            <person name="Anantharaman K."/>
            <person name="Brown C.T."/>
            <person name="Hug L.A."/>
            <person name="Sharon I."/>
            <person name="Castelle C.J."/>
            <person name="Probst A.J."/>
            <person name="Thomas B.C."/>
            <person name="Singh A."/>
            <person name="Wilkins M.J."/>
            <person name="Karaoz U."/>
            <person name="Brodie E.L."/>
            <person name="Williams K.H."/>
            <person name="Hubbard S.S."/>
            <person name="Banfield J.F."/>
        </authorList>
    </citation>
    <scope>NUCLEOTIDE SEQUENCE [LARGE SCALE GENOMIC DNA]</scope>
</reference>
<dbReference type="InterPro" id="IPR029060">
    <property type="entry name" value="PIN-like_dom_sf"/>
</dbReference>
<name>A0A1F7YCH4_9BACT</name>
<evidence type="ECO:0000259" key="1">
    <source>
        <dbReference type="Pfam" id="PF01850"/>
    </source>
</evidence>
<gene>
    <name evidence="2" type="ORF">A2627_05035</name>
</gene>
<dbReference type="GO" id="GO:0004521">
    <property type="term" value="F:RNA endonuclease activity"/>
    <property type="evidence" value="ECO:0007669"/>
    <property type="project" value="InterPro"/>
</dbReference>